<gene>
    <name evidence="2" type="ORF">PR048_027894</name>
</gene>
<dbReference type="EMBL" id="JARBHB010000012">
    <property type="protein sequence ID" value="KAJ8871568.1"/>
    <property type="molecule type" value="Genomic_DNA"/>
</dbReference>
<organism evidence="2 3">
    <name type="scientific">Dryococelus australis</name>
    <dbReference type="NCBI Taxonomy" id="614101"/>
    <lineage>
        <taxon>Eukaryota</taxon>
        <taxon>Metazoa</taxon>
        <taxon>Ecdysozoa</taxon>
        <taxon>Arthropoda</taxon>
        <taxon>Hexapoda</taxon>
        <taxon>Insecta</taxon>
        <taxon>Pterygota</taxon>
        <taxon>Neoptera</taxon>
        <taxon>Polyneoptera</taxon>
        <taxon>Phasmatodea</taxon>
        <taxon>Verophasmatodea</taxon>
        <taxon>Anareolatae</taxon>
        <taxon>Phasmatidae</taxon>
        <taxon>Eurycanthinae</taxon>
        <taxon>Dryococelus</taxon>
    </lineage>
</organism>
<evidence type="ECO:0000313" key="3">
    <source>
        <dbReference type="Proteomes" id="UP001159363"/>
    </source>
</evidence>
<evidence type="ECO:0000313" key="2">
    <source>
        <dbReference type="EMBL" id="KAJ8871568.1"/>
    </source>
</evidence>
<protein>
    <submittedName>
        <fullName evidence="2">Uncharacterized protein</fullName>
    </submittedName>
</protein>
<dbReference type="Proteomes" id="UP001159363">
    <property type="component" value="Chromosome 11"/>
</dbReference>
<accession>A0ABQ9GHT2</accession>
<keyword evidence="3" id="KW-1185">Reference proteome</keyword>
<comment type="caution">
    <text evidence="2">The sequence shown here is derived from an EMBL/GenBank/DDBJ whole genome shotgun (WGS) entry which is preliminary data.</text>
</comment>
<reference evidence="2 3" key="1">
    <citation type="submission" date="2023-02" db="EMBL/GenBank/DDBJ databases">
        <title>LHISI_Scaffold_Assembly.</title>
        <authorList>
            <person name="Stuart O.P."/>
            <person name="Cleave R."/>
            <person name="Magrath M.J.L."/>
            <person name="Mikheyev A.S."/>
        </authorList>
    </citation>
    <scope>NUCLEOTIDE SEQUENCE [LARGE SCALE GENOMIC DNA]</scope>
    <source>
        <strain evidence="2">Daus_M_001</strain>
        <tissue evidence="2">Leg muscle</tissue>
    </source>
</reference>
<name>A0ABQ9GHT2_9NEOP</name>
<sequence>MRKAEDGQGQKDDIKVLPECGGLHDVSISPANPITAVSGCAETKEIHQHLSKQQQLLVNNMNPMLADNATPHMAKITKQKLNDLRGRLFIVHSPHSQDLGPTTIYEVLFRNLHNIKLHNYYQFPERLAHTPFIKAYRGCIPDRVTGFLQVGIVPDDDVGRLGPPISPAPSFRHRSILPSITLIGSQDLTVKSRPNLFTHSLSVPSIKKHNFLQSTINPSSSPNKCQFNLWPCSRWETATILMWTNTTTTAAIGKSGDAGKERRGCKTAADECSGRARGRATLRLPTVRGGAPSTLEHSGLMECGLNYSSIYNNTWTGGRRKWPARRRPEAAVTCLSPRGDPRRDVSAVAMATRIHTSHDHPPGSSGPQSILPAGFQTVTRLPRALLSLQHCVYVLANGRGGGGLVGRVRGVSELLSPDTRWRPGTRLNLSPQDAPHSCTHGKLDLSDDVKILSGVVVRLLASHLGKLSSIRGGVAPVFSRVGNVSGGAADFLGDLPFPPPFHSGAAPYLASSSSTLKTSRRPNLKQLITSFRSGYIWAALNINAEERGECGASAGKQPADQRHSPARFPHTCDSTGATRLGIEPGSPRWEASRLTTTPPSLWKRKVGPCGGWSRHCGPTWNRSIHLATAAPLGIALSTEPLRPHLESLYPLSHCGPTWNRSIH</sequence>
<dbReference type="InterPro" id="IPR036397">
    <property type="entry name" value="RNaseH_sf"/>
</dbReference>
<dbReference type="Gene3D" id="3.30.420.10">
    <property type="entry name" value="Ribonuclease H-like superfamily/Ribonuclease H"/>
    <property type="match status" value="1"/>
</dbReference>
<feature type="region of interest" description="Disordered" evidence="1">
    <location>
        <begin position="551"/>
        <end position="595"/>
    </location>
</feature>
<proteinExistence type="predicted"/>
<evidence type="ECO:0000256" key="1">
    <source>
        <dbReference type="SAM" id="MobiDB-lite"/>
    </source>
</evidence>